<reference evidence="2 3" key="1">
    <citation type="submission" date="2019-08" db="EMBL/GenBank/DDBJ databases">
        <title>Marinobacter ZYF650 sp. nov., a marine bacterium isolated from seawater of the Mariana trench.</title>
        <authorList>
            <person name="Ahmad W."/>
        </authorList>
    </citation>
    <scope>NUCLEOTIDE SEQUENCE [LARGE SCALE GENOMIC DNA]</scope>
    <source>
        <strain evidence="2 3">ZYF650</strain>
    </source>
</reference>
<evidence type="ECO:0000313" key="3">
    <source>
        <dbReference type="Proteomes" id="UP000323161"/>
    </source>
</evidence>
<comment type="caution">
    <text evidence="2">The sequence shown here is derived from an EMBL/GenBank/DDBJ whole genome shotgun (WGS) entry which is preliminary data.</text>
</comment>
<organism evidence="2 3">
    <name type="scientific">Marinobacter salinexigens</name>
    <dbReference type="NCBI Taxonomy" id="2919747"/>
    <lineage>
        <taxon>Bacteria</taxon>
        <taxon>Pseudomonadati</taxon>
        <taxon>Pseudomonadota</taxon>
        <taxon>Gammaproteobacteria</taxon>
        <taxon>Pseudomonadales</taxon>
        <taxon>Marinobacteraceae</taxon>
        <taxon>Marinobacter</taxon>
    </lineage>
</organism>
<sequence>MNWAVSAPRTGWYRLSATSAQGEAPCVLQLIGPSVECMDSSLYIRPGRASGRPVYLQRGYQYQVHLRDCDGVSLPEDLVAIELEIMQWPLAWRQIWRRVSTMMMDWHGVPFLSFLRRATWLGIKQKKLPRCAALKLYEATQDSCSSSKEYQRWLHSDEPLIRAQQHAYLLGDKSVSASSARLIILLLVNTAEDVQKVRDSLSSLTNIGAVNGQCLLVATESVASLIPTDLLTVGVSAVVVPEGAPGARLNAAVGQLAELSSWVAVLLPGDRVSPDILQWLASAESHVGEPALLFADEDSLDLEGERCQPLFKTGWNPDAFGAGKDLGNAVFCKAGYLKKVGGFDESLPDANIRTLWYGVAAKAAGEGKPVIHHIPVVLLHRGSDDEGAVERQTRLDLAKRYLEKNQGVSSVAAENGILRVSWALPDKRPLVSFLIPTRDHLDVLKPCVESILDRTEYERFEVLIVDNQSRCPETLAFLESIKRRDERVRVLTWDHEFNFSAINNFGAKHARGELLALVNNDIEPLHGDWLNEMVGQARRPDIGCVGAKLVYPGGRIQHAGLALGVGEVAGHVYRFINENDQRFSGVFSGVRNVSAVTAACLVLRKTLFDQVGGMDEHNLPVNYNDVDLCLRVQRLGYRNLWTPYATLVHHESVSRGTGGGRAKRRASRAEVDYMWRTWEGELRRDPYYNPNLTEIHEDLSLRLIG</sequence>
<dbReference type="EMBL" id="VTUU01000002">
    <property type="protein sequence ID" value="KAA1174689.1"/>
    <property type="molecule type" value="Genomic_DNA"/>
</dbReference>
<feature type="domain" description="Glycosyltransferase 2-like" evidence="1">
    <location>
        <begin position="432"/>
        <end position="611"/>
    </location>
</feature>
<name>A0A5B0VL30_9GAMM</name>
<gene>
    <name evidence="2" type="ORF">FWJ25_04675</name>
</gene>
<dbReference type="SUPFAM" id="SSF53448">
    <property type="entry name" value="Nucleotide-diphospho-sugar transferases"/>
    <property type="match status" value="1"/>
</dbReference>
<evidence type="ECO:0000313" key="2">
    <source>
        <dbReference type="EMBL" id="KAA1174689.1"/>
    </source>
</evidence>
<dbReference type="GO" id="GO:0016740">
    <property type="term" value="F:transferase activity"/>
    <property type="evidence" value="ECO:0007669"/>
    <property type="project" value="UniProtKB-KW"/>
</dbReference>
<dbReference type="Gene3D" id="3.90.550.10">
    <property type="entry name" value="Spore Coat Polysaccharide Biosynthesis Protein SpsA, Chain A"/>
    <property type="match status" value="1"/>
</dbReference>
<protein>
    <submittedName>
        <fullName evidence="2">Glycosyltransferase</fullName>
    </submittedName>
</protein>
<dbReference type="InterPro" id="IPR029044">
    <property type="entry name" value="Nucleotide-diphossugar_trans"/>
</dbReference>
<dbReference type="PANTHER" id="PTHR43179:SF7">
    <property type="entry name" value="RHAMNOSYLTRANSFERASE WBBL"/>
    <property type="match status" value="1"/>
</dbReference>
<dbReference type="InterPro" id="IPR001173">
    <property type="entry name" value="Glyco_trans_2-like"/>
</dbReference>
<accession>A0A5B0VL30</accession>
<evidence type="ECO:0000259" key="1">
    <source>
        <dbReference type="Pfam" id="PF00535"/>
    </source>
</evidence>
<dbReference type="PANTHER" id="PTHR43179">
    <property type="entry name" value="RHAMNOSYLTRANSFERASE WBBL"/>
    <property type="match status" value="1"/>
</dbReference>
<dbReference type="Proteomes" id="UP000323161">
    <property type="component" value="Unassembled WGS sequence"/>
</dbReference>
<keyword evidence="3" id="KW-1185">Reference proteome</keyword>
<keyword evidence="2" id="KW-0808">Transferase</keyword>
<dbReference type="Pfam" id="PF00535">
    <property type="entry name" value="Glycos_transf_2"/>
    <property type="match status" value="1"/>
</dbReference>
<proteinExistence type="predicted"/>
<dbReference type="CDD" id="cd04186">
    <property type="entry name" value="GT_2_like_c"/>
    <property type="match status" value="1"/>
</dbReference>
<dbReference type="AlphaFoldDB" id="A0A5B0VL30"/>